<evidence type="ECO:0000313" key="2">
    <source>
        <dbReference type="EMBL" id="EGW12512.1"/>
    </source>
</evidence>
<feature type="region of interest" description="Disordered" evidence="1">
    <location>
        <begin position="1"/>
        <end position="64"/>
    </location>
</feature>
<dbReference type="EMBL" id="JH000638">
    <property type="protein sequence ID" value="EGW12512.1"/>
    <property type="molecule type" value="Genomic_DNA"/>
</dbReference>
<evidence type="ECO:0000313" key="3">
    <source>
        <dbReference type="Proteomes" id="UP000001075"/>
    </source>
</evidence>
<proteinExistence type="predicted"/>
<evidence type="ECO:0000256" key="1">
    <source>
        <dbReference type="SAM" id="MobiDB-lite"/>
    </source>
</evidence>
<feature type="compositionally biased region" description="Low complexity" evidence="1">
    <location>
        <begin position="40"/>
        <end position="57"/>
    </location>
</feature>
<protein>
    <submittedName>
        <fullName evidence="2">Uncharacterized protein</fullName>
    </submittedName>
</protein>
<gene>
    <name evidence="2" type="ORF">I79_013498</name>
</gene>
<reference evidence="3" key="1">
    <citation type="journal article" date="2011" name="Nat. Biotechnol.">
        <title>The genomic sequence of the Chinese hamster ovary (CHO)-K1 cell line.</title>
        <authorList>
            <person name="Xu X."/>
            <person name="Nagarajan H."/>
            <person name="Lewis N.E."/>
            <person name="Pan S."/>
            <person name="Cai Z."/>
            <person name="Liu X."/>
            <person name="Chen W."/>
            <person name="Xie M."/>
            <person name="Wang W."/>
            <person name="Hammond S."/>
            <person name="Andersen M.R."/>
            <person name="Neff N."/>
            <person name="Passarelli B."/>
            <person name="Koh W."/>
            <person name="Fan H.C."/>
            <person name="Wang J."/>
            <person name="Gui Y."/>
            <person name="Lee K.H."/>
            <person name="Betenbaugh M.J."/>
            <person name="Quake S.R."/>
            <person name="Famili I."/>
            <person name="Palsson B.O."/>
            <person name="Wang J."/>
        </authorList>
    </citation>
    <scope>NUCLEOTIDE SEQUENCE [LARGE SCALE GENOMIC DNA]</scope>
    <source>
        <strain evidence="3">CHO K1 cell line</strain>
    </source>
</reference>
<dbReference type="Proteomes" id="UP000001075">
    <property type="component" value="Unassembled WGS sequence"/>
</dbReference>
<dbReference type="AlphaFoldDB" id="G3HRQ2"/>
<dbReference type="GlyGen" id="G3HRQ2">
    <property type="glycosylation" value="1 site"/>
</dbReference>
<accession>G3HRQ2</accession>
<sequence length="64" mass="7213">MTQLPQPTAGLERNSQREASIWRRGSRTLPIPQQHELLKQSYYSSLSPQGPSSDPQSPEWPPSP</sequence>
<name>G3HRQ2_CRIGR</name>
<dbReference type="InParanoid" id="G3HRQ2"/>
<organism evidence="2 3">
    <name type="scientific">Cricetulus griseus</name>
    <name type="common">Chinese hamster</name>
    <name type="synonym">Cricetulus barabensis griseus</name>
    <dbReference type="NCBI Taxonomy" id="10029"/>
    <lineage>
        <taxon>Eukaryota</taxon>
        <taxon>Metazoa</taxon>
        <taxon>Chordata</taxon>
        <taxon>Craniata</taxon>
        <taxon>Vertebrata</taxon>
        <taxon>Euteleostomi</taxon>
        <taxon>Mammalia</taxon>
        <taxon>Eutheria</taxon>
        <taxon>Euarchontoglires</taxon>
        <taxon>Glires</taxon>
        <taxon>Rodentia</taxon>
        <taxon>Myomorpha</taxon>
        <taxon>Muroidea</taxon>
        <taxon>Cricetidae</taxon>
        <taxon>Cricetinae</taxon>
        <taxon>Cricetulus</taxon>
    </lineage>
</organism>